<evidence type="ECO:0000313" key="2">
    <source>
        <dbReference type="EMBL" id="PRQ29557.1"/>
    </source>
</evidence>
<keyword evidence="1" id="KW-0472">Membrane</keyword>
<dbReference type="Proteomes" id="UP000238479">
    <property type="component" value="Chromosome 5"/>
</dbReference>
<dbReference type="Gramene" id="PRQ29557">
    <property type="protein sequence ID" value="PRQ29557"/>
    <property type="gene ID" value="RchiOBHm_Chr5g0015141"/>
</dbReference>
<keyword evidence="3" id="KW-1185">Reference proteome</keyword>
<evidence type="ECO:0000256" key="1">
    <source>
        <dbReference type="SAM" id="Phobius"/>
    </source>
</evidence>
<comment type="caution">
    <text evidence="2">The sequence shown here is derived from an EMBL/GenBank/DDBJ whole genome shotgun (WGS) entry which is preliminary data.</text>
</comment>
<dbReference type="EMBL" id="PDCK01000043">
    <property type="protein sequence ID" value="PRQ29557.1"/>
    <property type="molecule type" value="Genomic_DNA"/>
</dbReference>
<feature type="transmembrane region" description="Helical" evidence="1">
    <location>
        <begin position="31"/>
        <end position="52"/>
    </location>
</feature>
<gene>
    <name evidence="2" type="ORF">RchiOBHm_Chr5g0015141</name>
</gene>
<evidence type="ECO:0000313" key="3">
    <source>
        <dbReference type="Proteomes" id="UP000238479"/>
    </source>
</evidence>
<reference evidence="2 3" key="1">
    <citation type="journal article" date="2018" name="Nat. Genet.">
        <title>The Rosa genome provides new insights in the design of modern roses.</title>
        <authorList>
            <person name="Bendahmane M."/>
        </authorList>
    </citation>
    <scope>NUCLEOTIDE SEQUENCE [LARGE SCALE GENOMIC DNA]</scope>
    <source>
        <strain evidence="3">cv. Old Blush</strain>
    </source>
</reference>
<accession>A0A2P6Q5U9</accession>
<proteinExistence type="predicted"/>
<keyword evidence="1" id="KW-0812">Transmembrane</keyword>
<dbReference type="AlphaFoldDB" id="A0A2P6Q5U9"/>
<keyword evidence="1" id="KW-1133">Transmembrane helix</keyword>
<organism evidence="2 3">
    <name type="scientific">Rosa chinensis</name>
    <name type="common">China rose</name>
    <dbReference type="NCBI Taxonomy" id="74649"/>
    <lineage>
        <taxon>Eukaryota</taxon>
        <taxon>Viridiplantae</taxon>
        <taxon>Streptophyta</taxon>
        <taxon>Embryophyta</taxon>
        <taxon>Tracheophyta</taxon>
        <taxon>Spermatophyta</taxon>
        <taxon>Magnoliopsida</taxon>
        <taxon>eudicotyledons</taxon>
        <taxon>Gunneridae</taxon>
        <taxon>Pentapetalae</taxon>
        <taxon>rosids</taxon>
        <taxon>fabids</taxon>
        <taxon>Rosales</taxon>
        <taxon>Rosaceae</taxon>
        <taxon>Rosoideae</taxon>
        <taxon>Rosoideae incertae sedis</taxon>
        <taxon>Rosa</taxon>
    </lineage>
</organism>
<name>A0A2P6Q5U9_ROSCH</name>
<protein>
    <submittedName>
        <fullName evidence="2">Uncharacterized protein</fullName>
    </submittedName>
</protein>
<sequence length="87" mass="10001">MRLLKLFKMFILRIVELTYEVFDLCSSSNCILPGSVLLIIMALGWVAVLKYLNIYWVDLESRKIGLLFFLSKKANQICISEALKVIS</sequence>